<evidence type="ECO:0000313" key="12">
    <source>
        <dbReference type="Proteomes" id="UP000823900"/>
    </source>
</evidence>
<dbReference type="InterPro" id="IPR017932">
    <property type="entry name" value="GATase_2_dom"/>
</dbReference>
<evidence type="ECO:0000256" key="2">
    <source>
        <dbReference type="ARBA" id="ARBA00005752"/>
    </source>
</evidence>
<dbReference type="SUPFAM" id="SSF52402">
    <property type="entry name" value="Adenine nucleotide alpha hydrolases-like"/>
    <property type="match status" value="1"/>
</dbReference>
<dbReference type="Proteomes" id="UP000823900">
    <property type="component" value="Unassembled WGS sequence"/>
</dbReference>
<dbReference type="InterPro" id="IPR029055">
    <property type="entry name" value="Ntn_hydrolases_N"/>
</dbReference>
<gene>
    <name evidence="11" type="primary">asnB</name>
    <name evidence="11" type="ORF">IAA07_04880</name>
</gene>
<dbReference type="Gene3D" id="3.40.50.620">
    <property type="entry name" value="HUPs"/>
    <property type="match status" value="1"/>
</dbReference>
<dbReference type="Pfam" id="PF00733">
    <property type="entry name" value="Asn_synthase"/>
    <property type="match status" value="1"/>
</dbReference>
<comment type="pathway">
    <text evidence="1">Amino-acid biosynthesis; L-asparagine biosynthesis; L-asparagine from L-aspartate (L-Gln route): step 1/1.</text>
</comment>
<dbReference type="CDD" id="cd01991">
    <property type="entry name" value="Asn_synthase_B_C"/>
    <property type="match status" value="1"/>
</dbReference>
<dbReference type="EMBL" id="DWZA01000045">
    <property type="protein sequence ID" value="HJA70901.1"/>
    <property type="molecule type" value="Genomic_DNA"/>
</dbReference>
<evidence type="ECO:0000256" key="8">
    <source>
        <dbReference type="ARBA" id="ARBA00048741"/>
    </source>
</evidence>
<dbReference type="Gene3D" id="3.60.20.10">
    <property type="entry name" value="Glutamine Phosphoribosylpyrophosphate, subunit 1, domain 1"/>
    <property type="match status" value="1"/>
</dbReference>
<dbReference type="GO" id="GO:0005829">
    <property type="term" value="C:cytosol"/>
    <property type="evidence" value="ECO:0007669"/>
    <property type="project" value="TreeGrafter"/>
</dbReference>
<dbReference type="CDD" id="cd00712">
    <property type="entry name" value="AsnB"/>
    <property type="match status" value="1"/>
</dbReference>
<evidence type="ECO:0000256" key="3">
    <source>
        <dbReference type="ARBA" id="ARBA00012737"/>
    </source>
</evidence>
<dbReference type="GO" id="GO:0004066">
    <property type="term" value="F:asparagine synthase (glutamine-hydrolyzing) activity"/>
    <property type="evidence" value="ECO:0007669"/>
    <property type="project" value="UniProtKB-EC"/>
</dbReference>
<evidence type="ECO:0000256" key="9">
    <source>
        <dbReference type="PIRSR" id="PIRSR001589-3"/>
    </source>
</evidence>
<dbReference type="InterPro" id="IPR033738">
    <property type="entry name" value="AsnB_N"/>
</dbReference>
<evidence type="ECO:0000256" key="7">
    <source>
        <dbReference type="ARBA" id="ARBA00022962"/>
    </source>
</evidence>
<dbReference type="InterPro" id="IPR001962">
    <property type="entry name" value="Asn_synthase"/>
</dbReference>
<organism evidence="11 12">
    <name type="scientific">Candidatus Lachnoclostridium stercoravium</name>
    <dbReference type="NCBI Taxonomy" id="2838633"/>
    <lineage>
        <taxon>Bacteria</taxon>
        <taxon>Bacillati</taxon>
        <taxon>Bacillota</taxon>
        <taxon>Clostridia</taxon>
        <taxon>Lachnospirales</taxon>
        <taxon>Lachnospiraceae</taxon>
    </lineage>
</organism>
<name>A0A9D2KPD3_9FIRM</name>
<keyword evidence="6" id="KW-0061">Asparagine biosynthesis</keyword>
<evidence type="ECO:0000256" key="6">
    <source>
        <dbReference type="ARBA" id="ARBA00022888"/>
    </source>
</evidence>
<reference evidence="11" key="2">
    <citation type="submission" date="2021-04" db="EMBL/GenBank/DDBJ databases">
        <authorList>
            <person name="Gilroy R."/>
        </authorList>
    </citation>
    <scope>NUCLEOTIDE SEQUENCE</scope>
    <source>
        <strain evidence="11">CHK178-16964</strain>
    </source>
</reference>
<dbReference type="PANTHER" id="PTHR43284:SF1">
    <property type="entry name" value="ASPARAGINE SYNTHETASE"/>
    <property type="match status" value="1"/>
</dbReference>
<sequence>MSGIGGFFHPAKDYMEQREYCEGLLDRFRRTLKHRGPDDSGTFLSSHCGLARTWLAVSDTKNGHEPVQLERDGRRMTLVHDGEIYNKKELARQLAKDGASWLSFDSFPSEGQILLAGFFQYGPEFISQVNGIFAIALYDEKQKCLYLFRDRCGAKPLFYCEEDGGLFFSSEIKGLFAMPGITPSLDRNGLNEVFSLGPARTPGSGVFCGIKEVLPAHFLTVCKDSATDHCYWTLKSRPHEDDLKTTVEKTAFLIQDAVIRQIEADVPICSFLSGGIDSSIVSSICARELKKRGKRLTTYSFDFKDNDKNFRSNAFQPSLDRPYVEKMAAYLDSDHHFLECTSAAQADGLYGSIKAHDLPNMADIDSSLLYFCSLVGKEHSVALTGECADEIFGGYPWFHKEECLTARTFPWTMDLNARKILLKDDFIEYLDMDGYVQETWQRSAEETPLLEGESETEKNRRIISWLNLKWFMQTLLNRMDRDGSSASLAARVPFADHRVIEYLWNVPWEMKTAGGVVKGLLREASKGLLPEEVLWRRKSPYPKTYDKGYEALLASRLRQIMDDPSSPILEFLDKKKVEMFLESPSDYGRPWYGQLMAAPQMIAYMIQLDFWLRTYL</sequence>
<comment type="catalytic activity">
    <reaction evidence="8">
        <text>L-aspartate + L-glutamine + ATP + H2O = L-asparagine + L-glutamate + AMP + diphosphate + H(+)</text>
        <dbReference type="Rhea" id="RHEA:12228"/>
        <dbReference type="ChEBI" id="CHEBI:15377"/>
        <dbReference type="ChEBI" id="CHEBI:15378"/>
        <dbReference type="ChEBI" id="CHEBI:29985"/>
        <dbReference type="ChEBI" id="CHEBI:29991"/>
        <dbReference type="ChEBI" id="CHEBI:30616"/>
        <dbReference type="ChEBI" id="CHEBI:33019"/>
        <dbReference type="ChEBI" id="CHEBI:58048"/>
        <dbReference type="ChEBI" id="CHEBI:58359"/>
        <dbReference type="ChEBI" id="CHEBI:456215"/>
        <dbReference type="EC" id="6.3.5.4"/>
    </reaction>
</comment>
<protein>
    <recommendedName>
        <fullName evidence="3">asparagine synthase (glutamine-hydrolyzing)</fullName>
        <ecNumber evidence="3">6.3.5.4</ecNumber>
    </recommendedName>
</protein>
<feature type="domain" description="Glutamine amidotransferase type-2" evidence="10">
    <location>
        <begin position="2"/>
        <end position="224"/>
    </location>
</feature>
<dbReference type="NCBIfam" id="TIGR01536">
    <property type="entry name" value="asn_synth_AEB"/>
    <property type="match status" value="1"/>
</dbReference>
<dbReference type="SUPFAM" id="SSF56235">
    <property type="entry name" value="N-terminal nucleophile aminohydrolases (Ntn hydrolases)"/>
    <property type="match status" value="1"/>
</dbReference>
<evidence type="ECO:0000256" key="5">
    <source>
        <dbReference type="ARBA" id="ARBA00022840"/>
    </source>
</evidence>
<evidence type="ECO:0000259" key="10">
    <source>
        <dbReference type="PROSITE" id="PS51278"/>
    </source>
</evidence>
<dbReference type="PANTHER" id="PTHR43284">
    <property type="entry name" value="ASPARAGINE SYNTHETASE (GLUTAMINE-HYDROLYZING)"/>
    <property type="match status" value="1"/>
</dbReference>
<comment type="similarity">
    <text evidence="2">Belongs to the asparagine synthetase family.</text>
</comment>
<dbReference type="EC" id="6.3.5.4" evidence="3"/>
<comment type="caution">
    <text evidence="11">The sequence shown here is derived from an EMBL/GenBank/DDBJ whole genome shotgun (WGS) entry which is preliminary data.</text>
</comment>
<keyword evidence="6" id="KW-0028">Amino-acid biosynthesis</keyword>
<dbReference type="Pfam" id="PF13537">
    <property type="entry name" value="GATase_7"/>
    <property type="match status" value="1"/>
</dbReference>
<dbReference type="InterPro" id="IPR006426">
    <property type="entry name" value="Asn_synth_AEB"/>
</dbReference>
<feature type="site" description="Important for beta-aspartyl-AMP intermediate formation" evidence="9">
    <location>
        <position position="386"/>
    </location>
</feature>
<reference evidence="11" key="1">
    <citation type="journal article" date="2021" name="PeerJ">
        <title>Extensive microbial diversity within the chicken gut microbiome revealed by metagenomics and culture.</title>
        <authorList>
            <person name="Gilroy R."/>
            <person name="Ravi A."/>
            <person name="Getino M."/>
            <person name="Pursley I."/>
            <person name="Horton D.L."/>
            <person name="Alikhan N.F."/>
            <person name="Baker D."/>
            <person name="Gharbi K."/>
            <person name="Hall N."/>
            <person name="Watson M."/>
            <person name="Adriaenssens E.M."/>
            <person name="Foster-Nyarko E."/>
            <person name="Jarju S."/>
            <person name="Secka A."/>
            <person name="Antonio M."/>
            <person name="Oren A."/>
            <person name="Chaudhuri R.R."/>
            <person name="La Ragione R."/>
            <person name="Hildebrand F."/>
            <person name="Pallen M.J."/>
        </authorList>
    </citation>
    <scope>NUCLEOTIDE SEQUENCE</scope>
    <source>
        <strain evidence="11">CHK178-16964</strain>
    </source>
</reference>
<keyword evidence="5" id="KW-0067">ATP-binding</keyword>
<evidence type="ECO:0000256" key="4">
    <source>
        <dbReference type="ARBA" id="ARBA00022741"/>
    </source>
</evidence>
<proteinExistence type="inferred from homology"/>
<keyword evidence="7" id="KW-0315">Glutamine amidotransferase</keyword>
<evidence type="ECO:0000256" key="1">
    <source>
        <dbReference type="ARBA" id="ARBA00005187"/>
    </source>
</evidence>
<dbReference type="InterPro" id="IPR014729">
    <property type="entry name" value="Rossmann-like_a/b/a_fold"/>
</dbReference>
<accession>A0A9D2KPD3</accession>
<dbReference type="InterPro" id="IPR051786">
    <property type="entry name" value="ASN_synthetase/amidase"/>
</dbReference>
<dbReference type="PROSITE" id="PS51278">
    <property type="entry name" value="GATASE_TYPE_2"/>
    <property type="match status" value="1"/>
</dbReference>
<evidence type="ECO:0000313" key="11">
    <source>
        <dbReference type="EMBL" id="HJA70901.1"/>
    </source>
</evidence>
<dbReference type="AlphaFoldDB" id="A0A9D2KPD3"/>
<dbReference type="GO" id="GO:0006529">
    <property type="term" value="P:asparagine biosynthetic process"/>
    <property type="evidence" value="ECO:0007669"/>
    <property type="project" value="UniProtKB-KW"/>
</dbReference>
<keyword evidence="11" id="KW-0436">Ligase</keyword>
<dbReference type="PIRSF" id="PIRSF001589">
    <property type="entry name" value="Asn_synthetase_glu-h"/>
    <property type="match status" value="1"/>
</dbReference>
<dbReference type="GO" id="GO:0005524">
    <property type="term" value="F:ATP binding"/>
    <property type="evidence" value="ECO:0007669"/>
    <property type="project" value="UniProtKB-KW"/>
</dbReference>
<keyword evidence="4" id="KW-0547">Nucleotide-binding</keyword>